<dbReference type="RefSeq" id="WP_091867769.1">
    <property type="nucleotide sequence ID" value="NZ_FNAO01000004.1"/>
</dbReference>
<evidence type="ECO:0000256" key="2">
    <source>
        <dbReference type="SAM" id="SignalP"/>
    </source>
</evidence>
<dbReference type="OrthoDB" id="1448568at2"/>
<sequence length="76" mass="8407">MKKVLFGLMACATLLVVSCESNDNANDDQLYEQGVDKTKIPSQAEKQSFVDKTKIPSQAKKQSFVDKTKIPSQANK</sequence>
<gene>
    <name evidence="3" type="ORF">SAMN05421636_104218</name>
</gene>
<evidence type="ECO:0000256" key="1">
    <source>
        <dbReference type="SAM" id="MobiDB-lite"/>
    </source>
</evidence>
<evidence type="ECO:0000313" key="4">
    <source>
        <dbReference type="Proteomes" id="UP000199109"/>
    </source>
</evidence>
<reference evidence="3 4" key="1">
    <citation type="submission" date="2016-10" db="EMBL/GenBank/DDBJ databases">
        <authorList>
            <person name="de Groot N.N."/>
        </authorList>
    </citation>
    <scope>NUCLEOTIDE SEQUENCE [LARGE SCALE GENOMIC DNA]</scope>
    <source>
        <strain evidence="3 4">DSM 23421</strain>
    </source>
</reference>
<protein>
    <submittedName>
        <fullName evidence="3">Uncharacterized protein</fullName>
    </submittedName>
</protein>
<name>A0A1G7BM91_9FLAO</name>
<keyword evidence="4" id="KW-1185">Reference proteome</keyword>
<dbReference type="Proteomes" id="UP000199109">
    <property type="component" value="Unassembled WGS sequence"/>
</dbReference>
<dbReference type="EMBL" id="FNAO01000004">
    <property type="protein sequence ID" value="SDE28228.1"/>
    <property type="molecule type" value="Genomic_DNA"/>
</dbReference>
<organism evidence="3 4">
    <name type="scientific">Pricia antarctica</name>
    <dbReference type="NCBI Taxonomy" id="641691"/>
    <lineage>
        <taxon>Bacteria</taxon>
        <taxon>Pseudomonadati</taxon>
        <taxon>Bacteroidota</taxon>
        <taxon>Flavobacteriia</taxon>
        <taxon>Flavobacteriales</taxon>
        <taxon>Flavobacteriaceae</taxon>
        <taxon>Pricia</taxon>
    </lineage>
</organism>
<feature type="region of interest" description="Disordered" evidence="1">
    <location>
        <begin position="42"/>
        <end position="76"/>
    </location>
</feature>
<feature type="signal peptide" evidence="2">
    <location>
        <begin position="1"/>
        <end position="25"/>
    </location>
</feature>
<accession>A0A1G7BM91</accession>
<keyword evidence="2" id="KW-0732">Signal</keyword>
<evidence type="ECO:0000313" key="3">
    <source>
        <dbReference type="EMBL" id="SDE28228.1"/>
    </source>
</evidence>
<feature type="chain" id="PRO_5011649174" evidence="2">
    <location>
        <begin position="26"/>
        <end position="76"/>
    </location>
</feature>
<dbReference type="AlphaFoldDB" id="A0A1G7BM91"/>
<proteinExistence type="predicted"/>
<dbReference type="PROSITE" id="PS51257">
    <property type="entry name" value="PROKAR_LIPOPROTEIN"/>
    <property type="match status" value="1"/>
</dbReference>